<name>A0A9P9XJS3_9PEZI</name>
<reference evidence="2" key="1">
    <citation type="submission" date="2019-01" db="EMBL/GenBank/DDBJ databases">
        <title>Colletotrichum abscissum LGMF1257.</title>
        <authorList>
            <person name="Baroncelli R."/>
        </authorList>
    </citation>
    <scope>NUCLEOTIDE SEQUENCE</scope>
    <source>
        <strain evidence="2">Ca142</strain>
    </source>
</reference>
<evidence type="ECO:0000313" key="2">
    <source>
        <dbReference type="EMBL" id="KAI3555761.1"/>
    </source>
</evidence>
<keyword evidence="3" id="KW-1185">Reference proteome</keyword>
<protein>
    <submittedName>
        <fullName evidence="2">Uncharacterized protein</fullName>
    </submittedName>
</protein>
<accession>A0A9P9XJS3</accession>
<dbReference type="Pfam" id="PF14441">
    <property type="entry name" value="OTT_1508_deam"/>
    <property type="match status" value="1"/>
</dbReference>
<dbReference type="Proteomes" id="UP001056436">
    <property type="component" value="Unassembled WGS sequence"/>
</dbReference>
<dbReference type="OrthoDB" id="4840982at2759"/>
<feature type="compositionally biased region" description="Basic residues" evidence="1">
    <location>
        <begin position="656"/>
        <end position="665"/>
    </location>
</feature>
<proteinExistence type="predicted"/>
<dbReference type="AlphaFoldDB" id="A0A9P9XJS3"/>
<feature type="region of interest" description="Disordered" evidence="1">
    <location>
        <begin position="580"/>
        <end position="665"/>
    </location>
</feature>
<organism evidence="2 3">
    <name type="scientific">Colletotrichum abscissum</name>
    <dbReference type="NCBI Taxonomy" id="1671311"/>
    <lineage>
        <taxon>Eukaryota</taxon>
        <taxon>Fungi</taxon>
        <taxon>Dikarya</taxon>
        <taxon>Ascomycota</taxon>
        <taxon>Pezizomycotina</taxon>
        <taxon>Sordariomycetes</taxon>
        <taxon>Hypocreomycetidae</taxon>
        <taxon>Glomerellales</taxon>
        <taxon>Glomerellaceae</taxon>
        <taxon>Colletotrichum</taxon>
        <taxon>Colletotrichum acutatum species complex</taxon>
    </lineage>
</organism>
<evidence type="ECO:0000313" key="3">
    <source>
        <dbReference type="Proteomes" id="UP001056436"/>
    </source>
</evidence>
<comment type="caution">
    <text evidence="2">The sequence shown here is derived from an EMBL/GenBank/DDBJ whole genome shotgun (WGS) entry which is preliminary data.</text>
</comment>
<evidence type="ECO:0000256" key="1">
    <source>
        <dbReference type="SAM" id="MobiDB-lite"/>
    </source>
</evidence>
<gene>
    <name evidence="2" type="ORF">CABS02_04137</name>
</gene>
<dbReference type="InterPro" id="IPR027796">
    <property type="entry name" value="OTT_1508_deam-like"/>
</dbReference>
<sequence>MDITIPTLCSHNVLVKNRSGEGGAAAVACAENISLLHLLSKFHHYPQRNPPSLNPIEEKERTLQFSRERSLCGAFAFLASIDGNPDFVPAVYIEERTEQRRLEIVVAVNKKSPNNGQEILLDIKHGFEQIFQQLKGLDGKESRSKVEDGVFEEVVRMCYNRILKRIREEPAARAGRSQGRPTRKRQSIETLLETLSIYFTQPSNSMAQSQELLTRARDITKSLGRWRRYQDPSELKCLVEDIFQLSLVDHFEQLVHMIPHTEMAPSSKTSLCNMISKVARYREVSRHIYRTAKKYPIARSADVVTVNLTSFAQGAYKRMGAYERDPKLTTALSRNGITKGPDRVLRDAWSQENDQDANVVFEKQAKDVLKNAKVHAEVQLIYHYHLKSRHSDLPPRVIRSSKDACYLCNAFIEAEKTFYTSRCHGRLYPSWKIPQVTSRLDLAQRFNELLKGRISSAYSNLAGFKANCPKADPAESTLSTLNWSVSTEVDEPSVPTVPSEIDVVIVTTQKETENQEMSQDIEAQNYSVENKNMIQEESQEGNQDGQQESTSVMNVPDTEEIANKGSQADEPVEISIHIEHEEEEEEERATPQVQAAEDSKATTVVGQDDEARSTEASPRRRNASPVQEDRTPRISPAIRISDSTRIQSRIPDRRSEPKRKQRPIRIRTSYAVIRKTYRPEERTPSTKSPVYNIEKTTVYSNDGKIGSKKRTFPPARGGDTILQERMLPARIRIMMNILANV</sequence>
<dbReference type="EMBL" id="SDAQ01000016">
    <property type="protein sequence ID" value="KAI3555761.1"/>
    <property type="molecule type" value="Genomic_DNA"/>
</dbReference>